<protein>
    <submittedName>
        <fullName evidence="3">Beta-lactamase family protein</fullName>
    </submittedName>
</protein>
<evidence type="ECO:0000313" key="4">
    <source>
        <dbReference type="Proteomes" id="UP000315949"/>
    </source>
</evidence>
<accession>A0A5C5TYE3</accession>
<sequence length="404" mass="43228">MLTLLRLLLLLVAWPAAMSVAAATPPAPDAWVQAAVLDAGYPGARLLVATADEVLVDVAAGHADVARTRPLRADAIYRIRSMTKPIVSAAVLRLVGEGHGALDDPVARHLPELDGLQVLEDGRLRPPARPVTVRHLLTHTAGFAVLEPGPLRLREAQRLEDSADLADLVARAARVPLERDPGTRFVYDGLATDVLGRLVEVWSGRPLEAYLQQAFFEPLGMRDTGFSVPPDQRHRLVEPSEVDAQGRLVPAALPAGHVPGMPLRPYASAAGGLYSTARDYLAFARMLLARGRHGERQLVPAGLVDAMFRDQLAPMGLAHPWIEAGRGRGFGLGLSVLLDPAAIGRDGAPGQVGWTGASSTYFVIDPAAGGIGLLLLQHRPRDGGHDLPRVALPFYNHVQQVLAR</sequence>
<comment type="caution">
    <text evidence="3">The sequence shown here is derived from an EMBL/GenBank/DDBJ whole genome shotgun (WGS) entry which is preliminary data.</text>
</comment>
<name>A0A5C5TYE3_9GAMM</name>
<dbReference type="OrthoDB" id="119951at2"/>
<dbReference type="EMBL" id="VOHE01000005">
    <property type="protein sequence ID" value="TWT18325.1"/>
    <property type="molecule type" value="Genomic_DNA"/>
</dbReference>
<dbReference type="SUPFAM" id="SSF56601">
    <property type="entry name" value="beta-lactamase/transpeptidase-like"/>
    <property type="match status" value="1"/>
</dbReference>
<feature type="domain" description="Beta-lactamase-related" evidence="2">
    <location>
        <begin position="30"/>
        <end position="382"/>
    </location>
</feature>
<dbReference type="InterPro" id="IPR050789">
    <property type="entry name" value="Diverse_Enzym_Activities"/>
</dbReference>
<feature type="chain" id="PRO_5023016370" evidence="1">
    <location>
        <begin position="23"/>
        <end position="404"/>
    </location>
</feature>
<dbReference type="PANTHER" id="PTHR43283:SF3">
    <property type="entry name" value="BETA-LACTAMASE FAMILY PROTEIN (AFU_ORTHOLOGUE AFUA_5G07500)"/>
    <property type="match status" value="1"/>
</dbReference>
<evidence type="ECO:0000256" key="1">
    <source>
        <dbReference type="SAM" id="SignalP"/>
    </source>
</evidence>
<dbReference type="AlphaFoldDB" id="A0A5C5TYE3"/>
<proteinExistence type="predicted"/>
<feature type="signal peptide" evidence="1">
    <location>
        <begin position="1"/>
        <end position="22"/>
    </location>
</feature>
<dbReference type="PANTHER" id="PTHR43283">
    <property type="entry name" value="BETA-LACTAMASE-RELATED"/>
    <property type="match status" value="1"/>
</dbReference>
<evidence type="ECO:0000259" key="2">
    <source>
        <dbReference type="Pfam" id="PF00144"/>
    </source>
</evidence>
<evidence type="ECO:0000313" key="3">
    <source>
        <dbReference type="EMBL" id="TWT18325.1"/>
    </source>
</evidence>
<dbReference type="Proteomes" id="UP000315949">
    <property type="component" value="Unassembled WGS sequence"/>
</dbReference>
<keyword evidence="1" id="KW-0732">Signal</keyword>
<keyword evidence="4" id="KW-1185">Reference proteome</keyword>
<dbReference type="Gene3D" id="3.40.710.10">
    <property type="entry name" value="DD-peptidase/beta-lactamase superfamily"/>
    <property type="match status" value="1"/>
</dbReference>
<gene>
    <name evidence="3" type="ORF">FQY79_10585</name>
</gene>
<dbReference type="Pfam" id="PF00144">
    <property type="entry name" value="Beta-lactamase"/>
    <property type="match status" value="1"/>
</dbReference>
<dbReference type="InterPro" id="IPR001466">
    <property type="entry name" value="Beta-lactam-related"/>
</dbReference>
<reference evidence="3 4" key="1">
    <citation type="submission" date="2019-07" db="EMBL/GenBank/DDBJ databases">
        <title>Luteimonas sp. YD-1 nov., isolated from acidic soil.</title>
        <authorList>
            <person name="Zhou J."/>
        </authorList>
    </citation>
    <scope>NUCLEOTIDE SEQUENCE [LARGE SCALE GENOMIC DNA]</scope>
    <source>
        <strain evidence="3 4">YD-1</strain>
    </source>
</reference>
<dbReference type="RefSeq" id="WP_146312890.1">
    <property type="nucleotide sequence ID" value="NZ_VOHE01000005.1"/>
</dbReference>
<dbReference type="InterPro" id="IPR012338">
    <property type="entry name" value="Beta-lactam/transpept-like"/>
</dbReference>
<organism evidence="3 4">
    <name type="scientific">Luteimonas wenzhouensis</name>
    <dbReference type="NCBI Taxonomy" id="2599615"/>
    <lineage>
        <taxon>Bacteria</taxon>
        <taxon>Pseudomonadati</taxon>
        <taxon>Pseudomonadota</taxon>
        <taxon>Gammaproteobacteria</taxon>
        <taxon>Lysobacterales</taxon>
        <taxon>Lysobacteraceae</taxon>
        <taxon>Luteimonas</taxon>
    </lineage>
</organism>